<reference evidence="1" key="2">
    <citation type="submission" date="2020-09" db="EMBL/GenBank/DDBJ databases">
        <authorList>
            <person name="Sun Q."/>
            <person name="Ohkuma M."/>
        </authorList>
    </citation>
    <scope>NUCLEOTIDE SEQUENCE</scope>
    <source>
        <strain evidence="1">JCM 10088</strain>
    </source>
</reference>
<comment type="caution">
    <text evidence="1">The sequence shown here is derived from an EMBL/GenBank/DDBJ whole genome shotgun (WGS) entry which is preliminary data.</text>
</comment>
<proteinExistence type="predicted"/>
<organism evidence="1 2">
    <name type="scientific">Thermocladium modestius</name>
    <dbReference type="NCBI Taxonomy" id="62609"/>
    <lineage>
        <taxon>Archaea</taxon>
        <taxon>Thermoproteota</taxon>
        <taxon>Thermoprotei</taxon>
        <taxon>Thermoproteales</taxon>
        <taxon>Thermoproteaceae</taxon>
        <taxon>Thermocladium</taxon>
    </lineage>
</organism>
<dbReference type="Proteomes" id="UP000610960">
    <property type="component" value="Unassembled WGS sequence"/>
</dbReference>
<evidence type="ECO:0000313" key="2">
    <source>
        <dbReference type="Proteomes" id="UP000610960"/>
    </source>
</evidence>
<evidence type="ECO:0008006" key="3">
    <source>
        <dbReference type="Google" id="ProtNLM"/>
    </source>
</evidence>
<evidence type="ECO:0000313" key="1">
    <source>
        <dbReference type="EMBL" id="GGP20694.1"/>
    </source>
</evidence>
<dbReference type="OrthoDB" id="30879at2157"/>
<dbReference type="EMBL" id="BMNL01000002">
    <property type="protein sequence ID" value="GGP20694.1"/>
    <property type="molecule type" value="Genomic_DNA"/>
</dbReference>
<dbReference type="AlphaFoldDB" id="A0A830GTS3"/>
<name>A0A830GTS3_9CREN</name>
<accession>A0A830GTS3</accession>
<dbReference type="RefSeq" id="WP_188596299.1">
    <property type="nucleotide sequence ID" value="NZ_BMNL01000002.1"/>
</dbReference>
<reference evidence="1" key="1">
    <citation type="journal article" date="2014" name="Int. J. Syst. Evol. Microbiol.">
        <title>Complete genome sequence of Corynebacterium casei LMG S-19264T (=DSM 44701T), isolated from a smear-ripened cheese.</title>
        <authorList>
            <consortium name="US DOE Joint Genome Institute (JGI-PGF)"/>
            <person name="Walter F."/>
            <person name="Albersmeier A."/>
            <person name="Kalinowski J."/>
            <person name="Ruckert C."/>
        </authorList>
    </citation>
    <scope>NUCLEOTIDE SEQUENCE</scope>
    <source>
        <strain evidence="1">JCM 10088</strain>
    </source>
</reference>
<sequence length="254" mass="29124">MSEPRQLYKDRIEASLDAWDRILRGDVSTRPELENLLVTLYKQRGVEPFRGLSKIRIYDKEIATVYVVGKYGLAVVDDSSISQYIHLFQVEAIGDEVYGKLKSVDFSLSDDLRNYVRDRVDVDVMGETLEERVFRAYRLVYTGSIMGFMPETDFVKMYSALLDVFPQLSERLINYVRFYVATKIAEKIALGQITNLNDKKIEKYAYCVRLGLTKCAPSDKLIREIAAKVYKVPRSVVGKLFPNVDAKSFVPRAT</sequence>
<protein>
    <recommendedName>
        <fullName evidence="3">DUF2192 domain-containing protein</fullName>
    </recommendedName>
</protein>
<dbReference type="InterPro" id="IPR018693">
    <property type="entry name" value="DUF2192"/>
</dbReference>
<gene>
    <name evidence="1" type="ORF">GCM10007981_09810</name>
</gene>
<dbReference type="Pfam" id="PF09958">
    <property type="entry name" value="DUF2192"/>
    <property type="match status" value="1"/>
</dbReference>
<keyword evidence="2" id="KW-1185">Reference proteome</keyword>